<organism evidence="2 3">
    <name type="scientific">Pseudonocardia xishanensis</name>
    <dbReference type="NCBI Taxonomy" id="630995"/>
    <lineage>
        <taxon>Bacteria</taxon>
        <taxon>Bacillati</taxon>
        <taxon>Actinomycetota</taxon>
        <taxon>Actinomycetes</taxon>
        <taxon>Pseudonocardiales</taxon>
        <taxon>Pseudonocardiaceae</taxon>
        <taxon>Pseudonocardia</taxon>
    </lineage>
</organism>
<comment type="caution">
    <text evidence="2">The sequence shown here is derived from an EMBL/GenBank/DDBJ whole genome shotgun (WGS) entry which is preliminary data.</text>
</comment>
<dbReference type="InterPro" id="IPR036259">
    <property type="entry name" value="MFS_trans_sf"/>
</dbReference>
<evidence type="ECO:0000313" key="2">
    <source>
        <dbReference type="EMBL" id="GAA4553745.1"/>
    </source>
</evidence>
<keyword evidence="1" id="KW-0812">Transmembrane</keyword>
<feature type="transmembrane region" description="Helical" evidence="1">
    <location>
        <begin position="115"/>
        <end position="133"/>
    </location>
</feature>
<dbReference type="Proteomes" id="UP001501598">
    <property type="component" value="Unassembled WGS sequence"/>
</dbReference>
<name>A0ABP8RZC4_9PSEU</name>
<dbReference type="Gene3D" id="1.20.1720.10">
    <property type="entry name" value="Multidrug resistance protein D"/>
    <property type="match status" value="1"/>
</dbReference>
<gene>
    <name evidence="2" type="ORF">GCM10023175_50380</name>
</gene>
<keyword evidence="3" id="KW-1185">Reference proteome</keyword>
<dbReference type="EMBL" id="BAABGT010000076">
    <property type="protein sequence ID" value="GAA4553745.1"/>
    <property type="molecule type" value="Genomic_DNA"/>
</dbReference>
<accession>A0ABP8RZC4</accession>
<protein>
    <recommendedName>
        <fullName evidence="4">MFS transporter</fullName>
    </recommendedName>
</protein>
<evidence type="ECO:0000256" key="1">
    <source>
        <dbReference type="SAM" id="Phobius"/>
    </source>
</evidence>
<evidence type="ECO:0000313" key="3">
    <source>
        <dbReference type="Proteomes" id="UP001501598"/>
    </source>
</evidence>
<evidence type="ECO:0008006" key="4">
    <source>
        <dbReference type="Google" id="ProtNLM"/>
    </source>
</evidence>
<keyword evidence="1" id="KW-0472">Membrane</keyword>
<keyword evidence="1" id="KW-1133">Transmembrane helix</keyword>
<proteinExistence type="predicted"/>
<dbReference type="SUPFAM" id="SSF103473">
    <property type="entry name" value="MFS general substrate transporter"/>
    <property type="match status" value="1"/>
</dbReference>
<reference evidence="3" key="1">
    <citation type="journal article" date="2019" name="Int. J. Syst. Evol. Microbiol.">
        <title>The Global Catalogue of Microorganisms (GCM) 10K type strain sequencing project: providing services to taxonomists for standard genome sequencing and annotation.</title>
        <authorList>
            <consortium name="The Broad Institute Genomics Platform"/>
            <consortium name="The Broad Institute Genome Sequencing Center for Infectious Disease"/>
            <person name="Wu L."/>
            <person name="Ma J."/>
        </authorList>
    </citation>
    <scope>NUCLEOTIDE SEQUENCE [LARGE SCALE GENOMIC DNA]</scope>
    <source>
        <strain evidence="3">JCM 17906</strain>
    </source>
</reference>
<sequence>MLIAAFCVVVGSTTGAATPNFTVLLVVRALQGAWLGLSPLGISPTRDVLPAERVGNGVGLVSSSLGIGAPSGYRSRGRSLRAAAGGDSARATQSSRSFLVLVLESPIQAPGRFDWVGAGGLAIGPVCFLITLIEGRRM</sequence>
<dbReference type="RefSeq" id="WP_345423481.1">
    <property type="nucleotide sequence ID" value="NZ_BAABGT010000076.1"/>
</dbReference>